<keyword evidence="5" id="KW-1185">Reference proteome</keyword>
<feature type="compositionally biased region" description="Basic and acidic residues" evidence="1">
    <location>
        <begin position="515"/>
        <end position="528"/>
    </location>
</feature>
<dbReference type="EMBL" id="JAQJAN010000003">
    <property type="protein sequence ID" value="KAJ5734127.1"/>
    <property type="molecule type" value="Genomic_DNA"/>
</dbReference>
<feature type="compositionally biased region" description="Low complexity" evidence="1">
    <location>
        <begin position="412"/>
        <end position="422"/>
    </location>
</feature>
<feature type="compositionally biased region" description="Acidic residues" evidence="1">
    <location>
        <begin position="423"/>
        <end position="435"/>
    </location>
</feature>
<feature type="compositionally biased region" description="Low complexity" evidence="1">
    <location>
        <begin position="1170"/>
        <end position="1183"/>
    </location>
</feature>
<feature type="compositionally biased region" description="Acidic residues" evidence="1">
    <location>
        <begin position="1122"/>
        <end position="1138"/>
    </location>
</feature>
<feature type="region of interest" description="Disordered" evidence="1">
    <location>
        <begin position="226"/>
        <end position="248"/>
    </location>
</feature>
<feature type="region of interest" description="Disordered" evidence="1">
    <location>
        <begin position="615"/>
        <end position="645"/>
    </location>
</feature>
<feature type="compositionally biased region" description="Polar residues" evidence="1">
    <location>
        <begin position="505"/>
        <end position="514"/>
    </location>
</feature>
<feature type="region of interest" description="Disordered" evidence="1">
    <location>
        <begin position="279"/>
        <end position="463"/>
    </location>
</feature>
<feature type="compositionally biased region" description="Basic and acidic residues" evidence="1">
    <location>
        <begin position="816"/>
        <end position="826"/>
    </location>
</feature>
<feature type="compositionally biased region" description="Low complexity" evidence="1">
    <location>
        <begin position="1047"/>
        <end position="1063"/>
    </location>
</feature>
<proteinExistence type="predicted"/>
<feature type="region of interest" description="Disordered" evidence="1">
    <location>
        <begin position="167"/>
        <end position="209"/>
    </location>
</feature>
<feature type="compositionally biased region" description="Polar residues" evidence="1">
    <location>
        <begin position="1184"/>
        <end position="1201"/>
    </location>
</feature>
<feature type="domain" description="DUF7357" evidence="3">
    <location>
        <begin position="1"/>
        <end position="166"/>
    </location>
</feature>
<feature type="compositionally biased region" description="Polar residues" evidence="1">
    <location>
        <begin position="1064"/>
        <end position="1084"/>
    </location>
</feature>
<feature type="compositionally biased region" description="Basic residues" evidence="1">
    <location>
        <begin position="1286"/>
        <end position="1297"/>
    </location>
</feature>
<feature type="region of interest" description="Disordered" evidence="1">
    <location>
        <begin position="496"/>
        <end position="585"/>
    </location>
</feature>
<dbReference type="Pfam" id="PF23086">
    <property type="entry name" value="Tudor_Coilin"/>
    <property type="match status" value="1"/>
</dbReference>
<feature type="domain" description="Coilin tudor" evidence="2">
    <location>
        <begin position="767"/>
        <end position="870"/>
    </location>
</feature>
<feature type="compositionally biased region" description="Acidic residues" evidence="1">
    <location>
        <begin position="364"/>
        <end position="381"/>
    </location>
</feature>
<reference evidence="4" key="1">
    <citation type="journal article" date="2023" name="IMA Fungus">
        <title>Comparative genomic study of the Penicillium genus elucidates a diverse pangenome and 15 lateral gene transfer events.</title>
        <authorList>
            <person name="Petersen C."/>
            <person name="Sorensen T."/>
            <person name="Nielsen M.R."/>
            <person name="Sondergaard T.E."/>
            <person name="Sorensen J.L."/>
            <person name="Fitzpatrick D.A."/>
            <person name="Frisvad J.C."/>
            <person name="Nielsen K.L."/>
        </authorList>
    </citation>
    <scope>NUCLEOTIDE SEQUENCE</scope>
    <source>
        <strain evidence="4">IBT 17514</strain>
    </source>
</reference>
<sequence>MRLHLIISRHGLPATRVLWTTAAGGYGSHGPAPTSAIASSRTPNIVFANGGYTIAQLLEDVNEVVPLETEPNVFDPEFSGQWGLEDYVVEVGGSECLHFMEIEGLLRDGDEVVIRALQLADLRARRLCGRHQITSDGKHLIDGVPFGLPFKHRNTSHRPAVTIPPRKKRRTVLSGWDQDPGYTFDNPNPDEEGGDGEWLPPSDTGFGKELSILPTEHDMSLGTVIRHPVDHSPDEDSDDAEDYEMEEDELESELEALKADFQVPASQFLNVQPETRRVLDSSILRPNSAGNRPDSSSTQGKASLVGASYSSSKRSRGDYSSPRTSKAVRFNKGDDLELPQQIQPTKVEIEVVERSAVSCSQSESDSDSDSSDSSSDSDSDSDMSSSESEAENSSEENDSSEEEREDSDVTGSSSSSSSSSEDSSSEEDSSDEESDSPAHKKVRLSIMAPPGQGSIRTKKSNNRYKLRRRLSKLKEIGVLPAEADFAALRSWEEQNGGWHYPEESSIMSNRPSKSVKQEQEQREFEARRQKLLNDLASGGVDVEEASEKENMPPRTSTVSEPAIPEPSKDEAPEPERSSRRTLDIASSRRLIFGPLGLRAPKTKEDKEATRIKLAAMANKGQRKKPIETPPVESNEEEENDGRDSKWQEKLIISATECMLPDITLTAPPFPFVNRWDKDANDKIRAEMGWGKKRKRKQRIQVYDGCEDQDYEDYQNEGDTYGDHSNWEETELYDNEELEAQNAPSEQAAAVDDLPSLPKDPSSLADLLECEAKPGAIIAFRQLDMSKDTNWQPRMSEYRVAEVHKVEQGNLHVQLAVRDRKPKKDDYNSEDDEPREYSGFEMPGFDDDEGDDEGFRELAFAELSDPKLLKSAPSVHEEDNHNNNAQEGSIVSIVEDSMPNAQLAPPVADMDLDETTFVTLVTANESPVRLSDIPSIPSIQTPGGRLITATRGQDADDERSDSPVVPSPSFSGFHSARSSPGMAMRFHNECDESNILDGHTLIEEAQTTLADISNQDFSGLSFLSANQSFSNDRSQSEEQHDRQVVEESQAASGGNTSGSNSLLQMQVSDGANLTSSKAPSVQSVVEESLNVEREDIGRASQAWSEITRFLHKDQSSFDHTDQDKEELEDDTDGDQDDGDSLLHSNQSPDPSPRPSSFPSSSHSSRRPPPSAQRQTPSQSQSTPTNKTAQTSKRNTESPAASTRSKRNARPVGSQISASQMSEVIDLTSSPAPDSQPIGTFTRNASAPLSKPGADDSILEVSGPESRSSTSKVQRMTEVSIRSPTISKKSKKKRLSRKF</sequence>
<comment type="caution">
    <text evidence="4">The sequence shown here is derived from an EMBL/GenBank/DDBJ whole genome shotgun (WGS) entry which is preliminary data.</text>
</comment>
<feature type="region of interest" description="Disordered" evidence="1">
    <location>
        <begin position="931"/>
        <end position="975"/>
    </location>
</feature>
<evidence type="ECO:0000256" key="1">
    <source>
        <dbReference type="SAM" id="MobiDB-lite"/>
    </source>
</evidence>
<feature type="compositionally biased region" description="Basic and acidic residues" evidence="1">
    <location>
        <begin position="1109"/>
        <end position="1121"/>
    </location>
</feature>
<evidence type="ECO:0000313" key="5">
    <source>
        <dbReference type="Proteomes" id="UP001215712"/>
    </source>
</evidence>
<evidence type="ECO:0000313" key="4">
    <source>
        <dbReference type="EMBL" id="KAJ5734127.1"/>
    </source>
</evidence>
<feature type="compositionally biased region" description="Low complexity" evidence="1">
    <location>
        <begin position="961"/>
        <end position="974"/>
    </location>
</feature>
<organism evidence="4 5">
    <name type="scientific">Penicillium malachiteum</name>
    <dbReference type="NCBI Taxonomy" id="1324776"/>
    <lineage>
        <taxon>Eukaryota</taxon>
        <taxon>Fungi</taxon>
        <taxon>Dikarya</taxon>
        <taxon>Ascomycota</taxon>
        <taxon>Pezizomycotina</taxon>
        <taxon>Eurotiomycetes</taxon>
        <taxon>Eurotiomycetidae</taxon>
        <taxon>Eurotiales</taxon>
        <taxon>Aspergillaceae</taxon>
        <taxon>Penicillium</taxon>
    </lineage>
</organism>
<name>A0AAD6MZ79_9EURO</name>
<dbReference type="InterPro" id="IPR055781">
    <property type="entry name" value="DUF7357"/>
</dbReference>
<feature type="compositionally biased region" description="Polar residues" evidence="1">
    <location>
        <begin position="1212"/>
        <end position="1245"/>
    </location>
</feature>
<feature type="region of interest" description="Disordered" evidence="1">
    <location>
        <begin position="815"/>
        <end position="851"/>
    </location>
</feature>
<feature type="compositionally biased region" description="Basic and acidic residues" evidence="1">
    <location>
        <begin position="1033"/>
        <end position="1044"/>
    </location>
</feature>
<evidence type="ECO:0000259" key="3">
    <source>
        <dbReference type="Pfam" id="PF24054"/>
    </source>
</evidence>
<dbReference type="InterPro" id="IPR056398">
    <property type="entry name" value="Tudor_Coilin"/>
</dbReference>
<feature type="compositionally biased region" description="Polar residues" evidence="1">
    <location>
        <begin position="1263"/>
        <end position="1272"/>
    </location>
</feature>
<feature type="compositionally biased region" description="Basic and acidic residues" evidence="1">
    <location>
        <begin position="566"/>
        <end position="582"/>
    </location>
</feature>
<feature type="compositionally biased region" description="Polar residues" evidence="1">
    <location>
        <begin position="284"/>
        <end position="301"/>
    </location>
</feature>
<feature type="compositionally biased region" description="Acidic residues" evidence="1">
    <location>
        <begin position="235"/>
        <end position="248"/>
    </location>
</feature>
<accession>A0AAD6MZ79</accession>
<evidence type="ECO:0000259" key="2">
    <source>
        <dbReference type="Pfam" id="PF23086"/>
    </source>
</evidence>
<gene>
    <name evidence="4" type="ORF">N7493_002913</name>
</gene>
<reference evidence="4" key="2">
    <citation type="submission" date="2023-01" db="EMBL/GenBank/DDBJ databases">
        <authorList>
            <person name="Petersen C."/>
        </authorList>
    </citation>
    <scope>NUCLEOTIDE SEQUENCE</scope>
    <source>
        <strain evidence="4">IBT 17514</strain>
    </source>
</reference>
<feature type="region of interest" description="Disordered" evidence="1">
    <location>
        <begin position="1027"/>
        <end position="1095"/>
    </location>
</feature>
<feature type="region of interest" description="Disordered" evidence="1">
    <location>
        <begin position="1109"/>
        <end position="1297"/>
    </location>
</feature>
<protein>
    <submittedName>
        <fullName evidence="4">Uncharacterized protein</fullName>
    </submittedName>
</protein>
<dbReference type="Proteomes" id="UP001215712">
    <property type="component" value="Unassembled WGS sequence"/>
</dbReference>
<feature type="compositionally biased region" description="Acidic residues" evidence="1">
    <location>
        <begin position="388"/>
        <end position="408"/>
    </location>
</feature>
<dbReference type="Pfam" id="PF24054">
    <property type="entry name" value="DUF7357"/>
    <property type="match status" value="1"/>
</dbReference>